<dbReference type="GO" id="GO:0015095">
    <property type="term" value="F:magnesium ion transmembrane transporter activity"/>
    <property type="evidence" value="ECO:0007669"/>
    <property type="project" value="TreeGrafter"/>
</dbReference>
<comment type="catalytic activity">
    <reaction evidence="10">
        <text>Mg(2+)(in) = Mg(2+)(out)</text>
        <dbReference type="Rhea" id="RHEA:29827"/>
        <dbReference type="ChEBI" id="CHEBI:18420"/>
    </reaction>
</comment>
<dbReference type="RefSeq" id="WP_189114622.1">
    <property type="nucleotide sequence ID" value="NZ_BMQC01000008.1"/>
</dbReference>
<evidence type="ECO:0000256" key="7">
    <source>
        <dbReference type="ARBA" id="ARBA00022989"/>
    </source>
</evidence>
<dbReference type="GO" id="GO:0050897">
    <property type="term" value="F:cobalt ion binding"/>
    <property type="evidence" value="ECO:0007669"/>
    <property type="project" value="TreeGrafter"/>
</dbReference>
<keyword evidence="6" id="KW-0460">Magnesium</keyword>
<dbReference type="EMBL" id="BMQC01000008">
    <property type="protein sequence ID" value="GGK32645.1"/>
    <property type="molecule type" value="Genomic_DNA"/>
</dbReference>
<keyword evidence="4" id="KW-1003">Cell membrane</keyword>
<dbReference type="Proteomes" id="UP000662200">
    <property type="component" value="Unassembled WGS sequence"/>
</dbReference>
<evidence type="ECO:0000313" key="14">
    <source>
        <dbReference type="Proteomes" id="UP000662200"/>
    </source>
</evidence>
<dbReference type="GO" id="GO:0005886">
    <property type="term" value="C:plasma membrane"/>
    <property type="evidence" value="ECO:0007669"/>
    <property type="project" value="UniProtKB-SubCell"/>
</dbReference>
<keyword evidence="8" id="KW-0406">Ion transport</keyword>
<sequence>MTGAAPDTADVVACLRYAGGRWQEVADPYGPGLDRAAEAREGFTWLALRDPPADRLAEVRRRLGLPEAVDVAEAGADDPVTVEVGTVGRDPAGGLRTGELTVTVAPRLVLAVHRGADGPLGAVAHHLAHRRHGATVDRWTVVLDLVQHVVTGYPDALEAVAGEINALEELVFDDRPDDGVVNRIHRLKRDLVELRRAMVPAQRPLGALADGDEPPLPGRVRRRLRQLREEVVQAVEQLNGYDDLLNSIFQARLAQISVAQNDDMRKIASWAAIAAVQTIVAGIYGMNFSDMPELHWPYGYPAVLTLMAGSAALLYWRLRRAGWL</sequence>
<dbReference type="InterPro" id="IPR002523">
    <property type="entry name" value="MgTranspt_CorA/ZnTranspt_ZntB"/>
</dbReference>
<evidence type="ECO:0000256" key="6">
    <source>
        <dbReference type="ARBA" id="ARBA00022842"/>
    </source>
</evidence>
<evidence type="ECO:0000256" key="11">
    <source>
        <dbReference type="ARBA" id="ARBA00045497"/>
    </source>
</evidence>
<proteinExistence type="inferred from homology"/>
<evidence type="ECO:0000256" key="4">
    <source>
        <dbReference type="ARBA" id="ARBA00022475"/>
    </source>
</evidence>
<dbReference type="PANTHER" id="PTHR46494">
    <property type="entry name" value="CORA FAMILY METAL ION TRANSPORTER (EUROFUNG)"/>
    <property type="match status" value="1"/>
</dbReference>
<evidence type="ECO:0000256" key="5">
    <source>
        <dbReference type="ARBA" id="ARBA00022692"/>
    </source>
</evidence>
<dbReference type="InterPro" id="IPR045863">
    <property type="entry name" value="CorA_TM1_TM2"/>
</dbReference>
<keyword evidence="9 12" id="KW-0472">Membrane</keyword>
<evidence type="ECO:0000313" key="13">
    <source>
        <dbReference type="EMBL" id="GGK32645.1"/>
    </source>
</evidence>
<evidence type="ECO:0000256" key="10">
    <source>
        <dbReference type="ARBA" id="ARBA00034269"/>
    </source>
</evidence>
<dbReference type="InterPro" id="IPR045861">
    <property type="entry name" value="CorA_cytoplasmic_dom"/>
</dbReference>
<keyword evidence="7 12" id="KW-1133">Transmembrane helix</keyword>
<organism evidence="13 14">
    <name type="scientific">Pilimelia terevasa</name>
    <dbReference type="NCBI Taxonomy" id="53372"/>
    <lineage>
        <taxon>Bacteria</taxon>
        <taxon>Bacillati</taxon>
        <taxon>Actinomycetota</taxon>
        <taxon>Actinomycetes</taxon>
        <taxon>Micromonosporales</taxon>
        <taxon>Micromonosporaceae</taxon>
        <taxon>Pilimelia</taxon>
    </lineage>
</organism>
<feature type="transmembrane region" description="Helical" evidence="12">
    <location>
        <begin position="298"/>
        <end position="316"/>
    </location>
</feature>
<dbReference type="GO" id="GO:0000287">
    <property type="term" value="F:magnesium ion binding"/>
    <property type="evidence" value="ECO:0007669"/>
    <property type="project" value="TreeGrafter"/>
</dbReference>
<accession>A0A8J3FKC4</accession>
<keyword evidence="3" id="KW-0813">Transport</keyword>
<gene>
    <name evidence="13" type="primary">corA</name>
    <name evidence="13" type="ORF">GCM10010124_26760</name>
</gene>
<evidence type="ECO:0000256" key="12">
    <source>
        <dbReference type="SAM" id="Phobius"/>
    </source>
</evidence>
<evidence type="ECO:0000256" key="9">
    <source>
        <dbReference type="ARBA" id="ARBA00023136"/>
    </source>
</evidence>
<dbReference type="GO" id="GO:0015087">
    <property type="term" value="F:cobalt ion transmembrane transporter activity"/>
    <property type="evidence" value="ECO:0007669"/>
    <property type="project" value="TreeGrafter"/>
</dbReference>
<name>A0A8J3FKC4_9ACTN</name>
<evidence type="ECO:0000256" key="8">
    <source>
        <dbReference type="ARBA" id="ARBA00023065"/>
    </source>
</evidence>
<dbReference type="PANTHER" id="PTHR46494:SF1">
    <property type="entry name" value="CORA FAMILY METAL ION TRANSPORTER (EUROFUNG)"/>
    <property type="match status" value="1"/>
</dbReference>
<evidence type="ECO:0000256" key="3">
    <source>
        <dbReference type="ARBA" id="ARBA00022448"/>
    </source>
</evidence>
<dbReference type="AlphaFoldDB" id="A0A8J3FKC4"/>
<keyword evidence="5 12" id="KW-0812">Transmembrane</keyword>
<protein>
    <submittedName>
        <fullName evidence="13">Magnesium transport protein CorA</fullName>
    </submittedName>
</protein>
<keyword evidence="14" id="KW-1185">Reference proteome</keyword>
<comment type="function">
    <text evidence="11">Mediates influx of magnesium ions. Alternates between open and closed states. Activated by low cytoplasmic Mg(2+) levels. Inactive when cytoplasmic Mg(2+) levels are high.</text>
</comment>
<evidence type="ECO:0000256" key="1">
    <source>
        <dbReference type="ARBA" id="ARBA00004651"/>
    </source>
</evidence>
<dbReference type="SUPFAM" id="SSF143865">
    <property type="entry name" value="CorA soluble domain-like"/>
    <property type="match status" value="1"/>
</dbReference>
<feature type="transmembrane region" description="Helical" evidence="12">
    <location>
        <begin position="267"/>
        <end position="286"/>
    </location>
</feature>
<reference evidence="13" key="1">
    <citation type="journal article" date="2014" name="Int. J. Syst. Evol. Microbiol.">
        <title>Complete genome sequence of Corynebacterium casei LMG S-19264T (=DSM 44701T), isolated from a smear-ripened cheese.</title>
        <authorList>
            <consortium name="US DOE Joint Genome Institute (JGI-PGF)"/>
            <person name="Walter F."/>
            <person name="Albersmeier A."/>
            <person name="Kalinowski J."/>
            <person name="Ruckert C."/>
        </authorList>
    </citation>
    <scope>NUCLEOTIDE SEQUENCE</scope>
    <source>
        <strain evidence="13">JCM 3091</strain>
    </source>
</reference>
<reference evidence="13" key="2">
    <citation type="submission" date="2020-09" db="EMBL/GenBank/DDBJ databases">
        <authorList>
            <person name="Sun Q."/>
            <person name="Ohkuma M."/>
        </authorList>
    </citation>
    <scope>NUCLEOTIDE SEQUENCE</scope>
    <source>
        <strain evidence="13">JCM 3091</strain>
    </source>
</reference>
<evidence type="ECO:0000256" key="2">
    <source>
        <dbReference type="ARBA" id="ARBA00009765"/>
    </source>
</evidence>
<dbReference type="Gene3D" id="1.20.58.340">
    <property type="entry name" value="Magnesium transport protein CorA, transmembrane region"/>
    <property type="match status" value="2"/>
</dbReference>
<comment type="similarity">
    <text evidence="2">Belongs to the CorA metal ion transporter (MIT) (TC 1.A.35) family.</text>
</comment>
<comment type="caution">
    <text evidence="13">The sequence shown here is derived from an EMBL/GenBank/DDBJ whole genome shotgun (WGS) entry which is preliminary data.</text>
</comment>
<dbReference type="Pfam" id="PF01544">
    <property type="entry name" value="CorA"/>
    <property type="match status" value="1"/>
</dbReference>
<comment type="subcellular location">
    <subcellularLocation>
        <location evidence="1">Cell membrane</location>
        <topology evidence="1">Multi-pass membrane protein</topology>
    </subcellularLocation>
</comment>
<dbReference type="SUPFAM" id="SSF144083">
    <property type="entry name" value="Magnesium transport protein CorA, transmembrane region"/>
    <property type="match status" value="1"/>
</dbReference>
<dbReference type="FunFam" id="1.20.58.340:FF:000004">
    <property type="entry name" value="Magnesium transport protein CorA"/>
    <property type="match status" value="1"/>
</dbReference>